<name>A0A0N5CAQ2_STREA</name>
<accession>A0A0N5CAQ2</accession>
<sequence>MDSLLKKSCYKVNGRRCTQKAHKNTGVCLQFLLFWCFIPAVSLDLYAVVVAQYLLCHWFCCSDGPLYIFWVLKYVMTEKFVLDCSSFAMILKHSVIRKLRSKYTFGLPHFYGFYL</sequence>
<protein>
    <submittedName>
        <fullName evidence="3">Ovule protein</fullName>
    </submittedName>
</protein>
<dbReference type="Proteomes" id="UP000046392">
    <property type="component" value="Unplaced"/>
</dbReference>
<organism evidence="2 3">
    <name type="scientific">Strongyloides papillosus</name>
    <name type="common">Intestinal threadworm</name>
    <dbReference type="NCBI Taxonomy" id="174720"/>
    <lineage>
        <taxon>Eukaryota</taxon>
        <taxon>Metazoa</taxon>
        <taxon>Ecdysozoa</taxon>
        <taxon>Nematoda</taxon>
        <taxon>Chromadorea</taxon>
        <taxon>Rhabditida</taxon>
        <taxon>Tylenchina</taxon>
        <taxon>Panagrolaimomorpha</taxon>
        <taxon>Strongyloidoidea</taxon>
        <taxon>Strongyloididae</taxon>
        <taxon>Strongyloides</taxon>
    </lineage>
</organism>
<evidence type="ECO:0000313" key="3">
    <source>
        <dbReference type="WBParaSite" id="SPAL_0001497200.1"/>
    </source>
</evidence>
<keyword evidence="2" id="KW-1185">Reference proteome</keyword>
<keyword evidence="1" id="KW-0472">Membrane</keyword>
<evidence type="ECO:0000313" key="2">
    <source>
        <dbReference type="Proteomes" id="UP000046392"/>
    </source>
</evidence>
<evidence type="ECO:0000256" key="1">
    <source>
        <dbReference type="SAM" id="Phobius"/>
    </source>
</evidence>
<proteinExistence type="predicted"/>
<dbReference type="AlphaFoldDB" id="A0A0N5CAQ2"/>
<feature type="transmembrane region" description="Helical" evidence="1">
    <location>
        <begin position="32"/>
        <end position="55"/>
    </location>
</feature>
<keyword evidence="1" id="KW-0812">Transmembrane</keyword>
<reference evidence="3" key="1">
    <citation type="submission" date="2017-02" db="UniProtKB">
        <authorList>
            <consortium name="WormBaseParasite"/>
        </authorList>
    </citation>
    <scope>IDENTIFICATION</scope>
</reference>
<keyword evidence="1" id="KW-1133">Transmembrane helix</keyword>
<dbReference type="WBParaSite" id="SPAL_0001497200.1">
    <property type="protein sequence ID" value="SPAL_0001497200.1"/>
    <property type="gene ID" value="SPAL_0001497200"/>
</dbReference>